<sequence length="33" mass="3753">MEKILTGFRISGILELKVKRFNDGFGDNLKLIS</sequence>
<protein>
    <submittedName>
        <fullName evidence="1">Uncharacterized protein</fullName>
    </submittedName>
</protein>
<comment type="caution">
    <text evidence="1">The sequence shown here is derived from an EMBL/GenBank/DDBJ whole genome shotgun (WGS) entry which is preliminary data.</text>
</comment>
<name>A0A1S8TCT6_9CLOT</name>
<dbReference type="AlphaFoldDB" id="A0A1S8TCT6"/>
<dbReference type="STRING" id="29367.CLPUN_32430"/>
<gene>
    <name evidence="1" type="ORF">CLPUN_32430</name>
</gene>
<evidence type="ECO:0000313" key="1">
    <source>
        <dbReference type="EMBL" id="OOM75432.1"/>
    </source>
</evidence>
<keyword evidence="2" id="KW-1185">Reference proteome</keyword>
<proteinExistence type="predicted"/>
<reference evidence="1 2" key="1">
    <citation type="submission" date="2016-05" db="EMBL/GenBank/DDBJ databases">
        <title>Microbial solvent formation.</title>
        <authorList>
            <person name="Poehlein A."/>
            <person name="Montoya Solano J.D."/>
            <person name="Flitsch S."/>
            <person name="Krabben P."/>
            <person name="Duerre P."/>
            <person name="Daniel R."/>
        </authorList>
    </citation>
    <scope>NUCLEOTIDE SEQUENCE [LARGE SCALE GENOMIC DNA]</scope>
    <source>
        <strain evidence="1 2">DSM 2619</strain>
    </source>
</reference>
<dbReference type="Proteomes" id="UP000190890">
    <property type="component" value="Unassembled WGS sequence"/>
</dbReference>
<dbReference type="EMBL" id="LZZM01000185">
    <property type="protein sequence ID" value="OOM75432.1"/>
    <property type="molecule type" value="Genomic_DNA"/>
</dbReference>
<organism evidence="1 2">
    <name type="scientific">Clostridium puniceum</name>
    <dbReference type="NCBI Taxonomy" id="29367"/>
    <lineage>
        <taxon>Bacteria</taxon>
        <taxon>Bacillati</taxon>
        <taxon>Bacillota</taxon>
        <taxon>Clostridia</taxon>
        <taxon>Eubacteriales</taxon>
        <taxon>Clostridiaceae</taxon>
        <taxon>Clostridium</taxon>
    </lineage>
</organism>
<accession>A0A1S8TCT6</accession>
<evidence type="ECO:0000313" key="2">
    <source>
        <dbReference type="Proteomes" id="UP000190890"/>
    </source>
</evidence>